<comment type="caution">
    <text evidence="2">The sequence shown here is derived from an EMBL/GenBank/DDBJ whole genome shotgun (WGS) entry which is preliminary data.</text>
</comment>
<dbReference type="InterPro" id="IPR040911">
    <property type="entry name" value="Exostosin_GT47"/>
</dbReference>
<organism evidence="2 3">
    <name type="scientific">Hibiscus sabdariffa</name>
    <name type="common">roselle</name>
    <dbReference type="NCBI Taxonomy" id="183260"/>
    <lineage>
        <taxon>Eukaryota</taxon>
        <taxon>Viridiplantae</taxon>
        <taxon>Streptophyta</taxon>
        <taxon>Embryophyta</taxon>
        <taxon>Tracheophyta</taxon>
        <taxon>Spermatophyta</taxon>
        <taxon>Magnoliopsida</taxon>
        <taxon>eudicotyledons</taxon>
        <taxon>Gunneridae</taxon>
        <taxon>Pentapetalae</taxon>
        <taxon>rosids</taxon>
        <taxon>malvids</taxon>
        <taxon>Malvales</taxon>
        <taxon>Malvaceae</taxon>
        <taxon>Malvoideae</taxon>
        <taxon>Hibiscus</taxon>
    </lineage>
</organism>
<evidence type="ECO:0000259" key="1">
    <source>
        <dbReference type="Pfam" id="PF03016"/>
    </source>
</evidence>
<dbReference type="EMBL" id="JBBPBN010000079">
    <property type="protein sequence ID" value="KAK8983711.1"/>
    <property type="molecule type" value="Genomic_DNA"/>
</dbReference>
<proteinExistence type="predicted"/>
<dbReference type="Pfam" id="PF03016">
    <property type="entry name" value="Exostosin_GT47"/>
    <property type="match status" value="1"/>
</dbReference>
<dbReference type="Proteomes" id="UP001396334">
    <property type="component" value="Unassembled WGS sequence"/>
</dbReference>
<name>A0ABR2P5L9_9ROSI</name>
<evidence type="ECO:0000313" key="2">
    <source>
        <dbReference type="EMBL" id="KAK8983711.1"/>
    </source>
</evidence>
<gene>
    <name evidence="2" type="ORF">V6N11_009499</name>
</gene>
<evidence type="ECO:0000313" key="3">
    <source>
        <dbReference type="Proteomes" id="UP001396334"/>
    </source>
</evidence>
<reference evidence="2 3" key="1">
    <citation type="journal article" date="2024" name="G3 (Bethesda)">
        <title>Genome assembly of Hibiscus sabdariffa L. provides insights into metabolisms of medicinal natural products.</title>
        <authorList>
            <person name="Kim T."/>
        </authorList>
    </citation>
    <scope>NUCLEOTIDE SEQUENCE [LARGE SCALE GENOMIC DNA]</scope>
    <source>
        <strain evidence="2">TK-2024</strain>
        <tissue evidence="2">Old leaves</tissue>
    </source>
</reference>
<sequence>MKAARICGKSLTARSGLAADPGTNRYPTLFPSLVSLFWLTTRSSGGFDPSLVSLHRIRFWLFRVQNVPITLSWDVLVLDPFRDQTGLHEGIRIAVDVEIEMEFPRKQRRPYLFSFAGARRSKQKRSIRAEIIKQRQASNKLCNFLDCDSSSKNCDGPANLMNLFPSSIFCLEPPGDPLTRRSTFDSIFYRVGFRGFFHIGNAYAQSVWH</sequence>
<accession>A0ABR2P5L9</accession>
<protein>
    <recommendedName>
        <fullName evidence="1">Exostosin GT47 domain-containing protein</fullName>
    </recommendedName>
</protein>
<keyword evidence="3" id="KW-1185">Reference proteome</keyword>
<feature type="domain" description="Exostosin GT47" evidence="1">
    <location>
        <begin position="104"/>
        <end position="189"/>
    </location>
</feature>